<comment type="caution">
    <text evidence="1">The sequence shown here is derived from an EMBL/GenBank/DDBJ whole genome shotgun (WGS) entry which is preliminary data.</text>
</comment>
<protein>
    <submittedName>
        <fullName evidence="1">Uncharacterized protein</fullName>
    </submittedName>
</protein>
<sequence>MCQSCLDLSGKAATPGAVHRDAGACGSELDWARNSGGRVAAWYSQGPPAHAGPAATQRRAVLADSHLTSPTNIQRWTTSFPVYRER</sequence>
<evidence type="ECO:0000313" key="1">
    <source>
        <dbReference type="EMBL" id="GDY29074.1"/>
    </source>
</evidence>
<evidence type="ECO:0000313" key="2">
    <source>
        <dbReference type="Proteomes" id="UP000298860"/>
    </source>
</evidence>
<dbReference type="Proteomes" id="UP000298860">
    <property type="component" value="Unassembled WGS sequence"/>
</dbReference>
<name>A0A4D4J118_9PSEU</name>
<accession>A0A4D4J118</accession>
<dbReference type="AlphaFoldDB" id="A0A4D4J118"/>
<proteinExistence type="predicted"/>
<keyword evidence="2" id="KW-1185">Reference proteome</keyword>
<organism evidence="1 2">
    <name type="scientific">Gandjariella thermophila</name>
    <dbReference type="NCBI Taxonomy" id="1931992"/>
    <lineage>
        <taxon>Bacteria</taxon>
        <taxon>Bacillati</taxon>
        <taxon>Actinomycetota</taxon>
        <taxon>Actinomycetes</taxon>
        <taxon>Pseudonocardiales</taxon>
        <taxon>Pseudonocardiaceae</taxon>
        <taxon>Gandjariella</taxon>
    </lineage>
</organism>
<reference evidence="2" key="1">
    <citation type="submission" date="2019-04" db="EMBL/GenBank/DDBJ databases">
        <title>Draft genome sequence of Pseudonocardiaceae bacterium SL3-2-4.</title>
        <authorList>
            <person name="Ningsih F."/>
            <person name="Yokota A."/>
            <person name="Sakai Y."/>
            <person name="Nanatani K."/>
            <person name="Yabe S."/>
            <person name="Oetari A."/>
            <person name="Sjamsuridzal W."/>
        </authorList>
    </citation>
    <scope>NUCLEOTIDE SEQUENCE [LARGE SCALE GENOMIC DNA]</scope>
    <source>
        <strain evidence="2">SL3-2-4</strain>
    </source>
</reference>
<gene>
    <name evidence="1" type="ORF">GTS_07070</name>
</gene>
<dbReference type="EMBL" id="BJFL01000002">
    <property type="protein sequence ID" value="GDY29074.1"/>
    <property type="molecule type" value="Genomic_DNA"/>
</dbReference>